<proteinExistence type="predicted"/>
<keyword evidence="3" id="KW-1185">Reference proteome</keyword>
<dbReference type="EMBL" id="VHLL01000006">
    <property type="protein sequence ID" value="MCT8337823.1"/>
    <property type="molecule type" value="Genomic_DNA"/>
</dbReference>
<dbReference type="Proteomes" id="UP001065682">
    <property type="component" value="Unassembled WGS sequence"/>
</dbReference>
<dbReference type="Gene3D" id="3.40.50.1820">
    <property type="entry name" value="alpha/beta hydrolase"/>
    <property type="match status" value="1"/>
</dbReference>
<keyword evidence="2" id="KW-0378">Hydrolase</keyword>
<name>A0A9E4ZIM9_9EURY</name>
<evidence type="ECO:0000313" key="3">
    <source>
        <dbReference type="Proteomes" id="UP001065682"/>
    </source>
</evidence>
<feature type="domain" description="AB hydrolase-1" evidence="1">
    <location>
        <begin position="25"/>
        <end position="263"/>
    </location>
</feature>
<dbReference type="InterPro" id="IPR050471">
    <property type="entry name" value="AB_hydrolase"/>
</dbReference>
<dbReference type="PRINTS" id="PR00412">
    <property type="entry name" value="EPOXHYDRLASE"/>
</dbReference>
<dbReference type="FunFam" id="3.40.50.1820:FF:000205">
    <property type="entry name" value="Non-haem bromoperoxidase BPO-A2"/>
    <property type="match status" value="1"/>
</dbReference>
<dbReference type="PANTHER" id="PTHR43433:SF4">
    <property type="entry name" value="NON-HEME CHLOROPEROXIDASE-RELATED"/>
    <property type="match status" value="1"/>
</dbReference>
<dbReference type="PRINTS" id="PR00111">
    <property type="entry name" value="ABHYDROLASE"/>
</dbReference>
<dbReference type="AlphaFoldDB" id="A0A9E4ZIM9"/>
<accession>A0A9E4ZIM9</accession>
<dbReference type="InterPro" id="IPR000073">
    <property type="entry name" value="AB_hydrolase_1"/>
</dbReference>
<protein>
    <submittedName>
        <fullName evidence="2">Alpha/beta hydrolase</fullName>
    </submittedName>
</protein>
<reference evidence="2" key="1">
    <citation type="submission" date="2019-06" db="EMBL/GenBank/DDBJ databases">
        <title>Methanoculleus strain from Tamsui River, Taipei, Taiwan.</title>
        <authorList>
            <person name="You Y.-T."/>
            <person name="Chen S.-C."/>
            <person name="Lai S.-J."/>
            <person name="Lee Y.-C."/>
            <person name="Lai M.-C."/>
        </authorList>
    </citation>
    <scope>NUCLEOTIDE SEQUENCE</scope>
    <source>
        <strain evidence="2">Afa-1</strain>
    </source>
</reference>
<comment type="caution">
    <text evidence="2">The sequence shown here is derived from an EMBL/GenBank/DDBJ whole genome shotgun (WGS) entry which is preliminary data.</text>
</comment>
<evidence type="ECO:0000313" key="2">
    <source>
        <dbReference type="EMBL" id="MCT8337823.1"/>
    </source>
</evidence>
<dbReference type="PANTHER" id="PTHR43433">
    <property type="entry name" value="HYDROLASE, ALPHA/BETA FOLD FAMILY PROTEIN"/>
    <property type="match status" value="1"/>
</dbReference>
<gene>
    <name evidence="2" type="ORF">FKB36_10100</name>
</gene>
<dbReference type="Pfam" id="PF00561">
    <property type="entry name" value="Abhydrolase_1"/>
    <property type="match status" value="1"/>
</dbReference>
<sequence>MPYITVGKENSGPIDLYYEDHGTGKPVVLVHGWPLSSKSWEKQVPALIDAGYRVVAYDRRGFGNSAKPTLGYDYDTLAEDLHTLMTELDLAGATLVGFSMGGGEVARYLGTYGNNRVERAVFISAIPPFLLKTADNLEGVKGSAFDGFMESIAADRPAFLTGFFQDFYNVDVYGGDRISDEVLRLSWNIAAAASPRGTLDCVPAWLTDFRGDLAKIDVPVLVIHGDVDRIVPFPASGKRIHDAVEGSRLVVIEGGPHGITWTHAGEVNRELLGFLEEQVEPMQPVAGLS</sequence>
<dbReference type="InterPro" id="IPR029058">
    <property type="entry name" value="AB_hydrolase_fold"/>
</dbReference>
<dbReference type="GO" id="GO:0016787">
    <property type="term" value="F:hydrolase activity"/>
    <property type="evidence" value="ECO:0007669"/>
    <property type="project" value="UniProtKB-KW"/>
</dbReference>
<evidence type="ECO:0000259" key="1">
    <source>
        <dbReference type="Pfam" id="PF00561"/>
    </source>
</evidence>
<dbReference type="InterPro" id="IPR000639">
    <property type="entry name" value="Epox_hydrolase-like"/>
</dbReference>
<organism evidence="2 3">
    <name type="scientific">Methanoculleus formosensis</name>
    <dbReference type="NCBI Taxonomy" id="2590886"/>
    <lineage>
        <taxon>Archaea</taxon>
        <taxon>Methanobacteriati</taxon>
        <taxon>Methanobacteriota</taxon>
        <taxon>Stenosarchaea group</taxon>
        <taxon>Methanomicrobia</taxon>
        <taxon>Methanomicrobiales</taxon>
        <taxon>Methanomicrobiaceae</taxon>
        <taxon>Methanoculleus</taxon>
    </lineage>
</organism>
<dbReference type="SUPFAM" id="SSF53474">
    <property type="entry name" value="alpha/beta-Hydrolases"/>
    <property type="match status" value="1"/>
</dbReference>
<dbReference type="RefSeq" id="WP_261597937.1">
    <property type="nucleotide sequence ID" value="NZ_VHLL01000006.1"/>
</dbReference>